<dbReference type="AlphaFoldDB" id="A0A8C4NHG7"/>
<reference evidence="15" key="1">
    <citation type="submission" date="2025-08" db="UniProtKB">
        <authorList>
            <consortium name="Ensembl"/>
        </authorList>
    </citation>
    <scope>IDENTIFICATION</scope>
</reference>
<keyword evidence="16" id="KW-1185">Reference proteome</keyword>
<keyword evidence="6 9" id="KW-0238">DNA-binding</keyword>
<dbReference type="GO" id="GO:0030182">
    <property type="term" value="P:neuron differentiation"/>
    <property type="evidence" value="ECO:0007669"/>
    <property type="project" value="TreeGrafter"/>
</dbReference>
<keyword evidence="3" id="KW-0677">Repeat</keyword>
<evidence type="ECO:0000256" key="2">
    <source>
        <dbReference type="ARBA" id="ARBA00022723"/>
    </source>
</evidence>
<dbReference type="GeneTree" id="ENSGT00940000157774"/>
<evidence type="ECO:0000313" key="16">
    <source>
        <dbReference type="Proteomes" id="UP000694388"/>
    </source>
</evidence>
<evidence type="ECO:0000259" key="13">
    <source>
        <dbReference type="PROSITE" id="PS50023"/>
    </source>
</evidence>
<name>A0A8C4NHG7_EPTBU</name>
<dbReference type="Proteomes" id="UP000694388">
    <property type="component" value="Unplaced"/>
</dbReference>
<keyword evidence="7 9" id="KW-0371">Homeobox</keyword>
<evidence type="ECO:0000259" key="14">
    <source>
        <dbReference type="PROSITE" id="PS50071"/>
    </source>
</evidence>
<dbReference type="InterPro" id="IPR001781">
    <property type="entry name" value="Znf_LIM"/>
</dbReference>
<organism evidence="15 16">
    <name type="scientific">Eptatretus burgeri</name>
    <name type="common">Inshore hagfish</name>
    <dbReference type="NCBI Taxonomy" id="7764"/>
    <lineage>
        <taxon>Eukaryota</taxon>
        <taxon>Metazoa</taxon>
        <taxon>Chordata</taxon>
        <taxon>Craniata</taxon>
        <taxon>Vertebrata</taxon>
        <taxon>Cyclostomata</taxon>
        <taxon>Myxini</taxon>
        <taxon>Myxiniformes</taxon>
        <taxon>Myxinidae</taxon>
        <taxon>Eptatretinae</taxon>
        <taxon>Eptatretus</taxon>
    </lineage>
</organism>
<dbReference type="Pfam" id="PF00412">
    <property type="entry name" value="LIM"/>
    <property type="match status" value="2"/>
</dbReference>
<evidence type="ECO:0000256" key="3">
    <source>
        <dbReference type="ARBA" id="ARBA00022737"/>
    </source>
</evidence>
<evidence type="ECO:0000256" key="10">
    <source>
        <dbReference type="PROSITE-ProRule" id="PRU00125"/>
    </source>
</evidence>
<dbReference type="PROSITE" id="PS50023">
    <property type="entry name" value="LIM_DOMAIN_2"/>
    <property type="match status" value="1"/>
</dbReference>
<dbReference type="GO" id="GO:0046872">
    <property type="term" value="F:metal ion binding"/>
    <property type="evidence" value="ECO:0007669"/>
    <property type="project" value="UniProtKB-KW"/>
</dbReference>
<keyword evidence="8 9" id="KW-0539">Nucleus</keyword>
<evidence type="ECO:0000256" key="1">
    <source>
        <dbReference type="ARBA" id="ARBA00004123"/>
    </source>
</evidence>
<dbReference type="InterPro" id="IPR001356">
    <property type="entry name" value="HD"/>
</dbReference>
<keyword evidence="4 10" id="KW-0862">Zinc</keyword>
<proteinExistence type="predicted"/>
<dbReference type="InterPro" id="IPR050453">
    <property type="entry name" value="LIM_Homeobox_TF"/>
</dbReference>
<dbReference type="PANTHER" id="PTHR24208">
    <property type="entry name" value="LIM/HOMEOBOX PROTEIN LHX"/>
    <property type="match status" value="1"/>
</dbReference>
<dbReference type="CDD" id="cd00086">
    <property type="entry name" value="homeodomain"/>
    <property type="match status" value="1"/>
</dbReference>
<dbReference type="SMART" id="SM00132">
    <property type="entry name" value="LIM"/>
    <property type="match status" value="2"/>
</dbReference>
<evidence type="ECO:0000256" key="4">
    <source>
        <dbReference type="ARBA" id="ARBA00022833"/>
    </source>
</evidence>
<evidence type="ECO:0000256" key="6">
    <source>
        <dbReference type="ARBA" id="ARBA00023125"/>
    </source>
</evidence>
<dbReference type="FunFam" id="1.10.10.60:FF:000448">
    <property type="entry name" value="LIM/homeobox protein Lhx4"/>
    <property type="match status" value="1"/>
</dbReference>
<dbReference type="GO" id="GO:0000981">
    <property type="term" value="F:DNA-binding transcription factor activity, RNA polymerase II-specific"/>
    <property type="evidence" value="ECO:0007669"/>
    <property type="project" value="InterPro"/>
</dbReference>
<feature type="region of interest" description="Disordered" evidence="12">
    <location>
        <begin position="132"/>
        <end position="180"/>
    </location>
</feature>
<dbReference type="InterPro" id="IPR009057">
    <property type="entry name" value="Homeodomain-like_sf"/>
</dbReference>
<dbReference type="GO" id="GO:0000977">
    <property type="term" value="F:RNA polymerase II transcription regulatory region sequence-specific DNA binding"/>
    <property type="evidence" value="ECO:0007669"/>
    <property type="project" value="TreeGrafter"/>
</dbReference>
<dbReference type="SUPFAM" id="SSF57716">
    <property type="entry name" value="Glucocorticoid receptor-like (DNA-binding domain)"/>
    <property type="match status" value="1"/>
</dbReference>
<dbReference type="GO" id="GO:0005634">
    <property type="term" value="C:nucleus"/>
    <property type="evidence" value="ECO:0007669"/>
    <property type="project" value="UniProtKB-SubCell"/>
</dbReference>
<dbReference type="SMART" id="SM00389">
    <property type="entry name" value="HOX"/>
    <property type="match status" value="1"/>
</dbReference>
<protein>
    <submittedName>
        <fullName evidence="15">Uncharacterized protein</fullName>
    </submittedName>
</protein>
<dbReference type="Gene3D" id="1.10.10.60">
    <property type="entry name" value="Homeodomain-like"/>
    <property type="match status" value="1"/>
</dbReference>
<sequence>MGQEHWHETCLACTACHAPLRRTCYRRNHRPYCKQDYLRLFGARCPACGEPIPPLELVLRARGLAFHLPCFRCAVCQRPLRTGDLFVLRNGRPVCRPPCRRHCELPSPPSPSPHHPASSMAVQRSGIVPEIDRSTQESEDDGSGEQMITGSRRRKGCGPEERREGKRPKRPRTILTPQQRRAFKASFELSAKPSRKVREMLAAETGLNVRVVQVWFQNQRAKMKKLARRQNQAAPDRPALRTGPGRSHSKSSKRPKSEADARKACSCSAVDGRGGTDDGARAGTQAGSNPAESCKSFVTEAFSEGLTPPQLPGDHLLPYGQDSCIVGPATVSRLQTRAGNPIDHLYSMQTSYFNS</sequence>
<evidence type="ECO:0000313" key="15">
    <source>
        <dbReference type="Ensembl" id="ENSEBUP00000006010.1"/>
    </source>
</evidence>
<keyword evidence="5 10" id="KW-0440">LIM domain</keyword>
<dbReference type="PROSITE" id="PS00478">
    <property type="entry name" value="LIM_DOMAIN_1"/>
    <property type="match status" value="1"/>
</dbReference>
<dbReference type="Ensembl" id="ENSEBUT00000006457.1">
    <property type="protein sequence ID" value="ENSEBUP00000006010.1"/>
    <property type="gene ID" value="ENSEBUG00000004007.1"/>
</dbReference>
<comment type="subcellular location">
    <subcellularLocation>
        <location evidence="1 9 11">Nucleus</location>
    </subcellularLocation>
</comment>
<feature type="DNA-binding region" description="Homeobox" evidence="9">
    <location>
        <begin position="168"/>
        <end position="227"/>
    </location>
</feature>
<evidence type="ECO:0000256" key="12">
    <source>
        <dbReference type="SAM" id="MobiDB-lite"/>
    </source>
</evidence>
<feature type="domain" description="LIM zinc-binding" evidence="13">
    <location>
        <begin position="43"/>
        <end position="106"/>
    </location>
</feature>
<evidence type="ECO:0000256" key="11">
    <source>
        <dbReference type="RuleBase" id="RU000682"/>
    </source>
</evidence>
<dbReference type="PANTHER" id="PTHR24208:SF166">
    <property type="entry name" value="LIM HOMEOBOX TRANSCRIPTION FACTOR 1 ALPHA, ISOFORM B"/>
    <property type="match status" value="1"/>
</dbReference>
<reference evidence="15" key="2">
    <citation type="submission" date="2025-09" db="UniProtKB">
        <authorList>
            <consortium name="Ensembl"/>
        </authorList>
    </citation>
    <scope>IDENTIFICATION</scope>
</reference>
<dbReference type="Pfam" id="PF00046">
    <property type="entry name" value="Homeodomain"/>
    <property type="match status" value="1"/>
</dbReference>
<keyword evidence="2 10" id="KW-0479">Metal-binding</keyword>
<evidence type="ECO:0000256" key="5">
    <source>
        <dbReference type="ARBA" id="ARBA00023038"/>
    </source>
</evidence>
<evidence type="ECO:0000256" key="7">
    <source>
        <dbReference type="ARBA" id="ARBA00023155"/>
    </source>
</evidence>
<dbReference type="InterPro" id="IPR017970">
    <property type="entry name" value="Homeobox_CS"/>
</dbReference>
<dbReference type="SUPFAM" id="SSF46689">
    <property type="entry name" value="Homeodomain-like"/>
    <property type="match status" value="1"/>
</dbReference>
<feature type="domain" description="Homeobox" evidence="14">
    <location>
        <begin position="166"/>
        <end position="226"/>
    </location>
</feature>
<accession>A0A8C4NHG7</accession>
<dbReference type="Gene3D" id="2.10.110.10">
    <property type="entry name" value="Cysteine Rich Protein"/>
    <property type="match status" value="2"/>
</dbReference>
<dbReference type="PROSITE" id="PS50071">
    <property type="entry name" value="HOMEOBOX_2"/>
    <property type="match status" value="1"/>
</dbReference>
<evidence type="ECO:0000256" key="8">
    <source>
        <dbReference type="ARBA" id="ARBA00023242"/>
    </source>
</evidence>
<dbReference type="PROSITE" id="PS00027">
    <property type="entry name" value="HOMEOBOX_1"/>
    <property type="match status" value="1"/>
</dbReference>
<feature type="region of interest" description="Disordered" evidence="12">
    <location>
        <begin position="223"/>
        <end position="292"/>
    </location>
</feature>
<evidence type="ECO:0000256" key="9">
    <source>
        <dbReference type="PROSITE-ProRule" id="PRU00108"/>
    </source>
</evidence>